<feature type="chain" id="PRO_5012297624" evidence="2">
    <location>
        <begin position="35"/>
        <end position="203"/>
    </location>
</feature>
<feature type="signal peptide" evidence="2">
    <location>
        <begin position="1"/>
        <end position="34"/>
    </location>
</feature>
<dbReference type="InterPro" id="IPR000866">
    <property type="entry name" value="AhpC/TSA"/>
</dbReference>
<dbReference type="OrthoDB" id="9809733at2"/>
<evidence type="ECO:0000259" key="3">
    <source>
        <dbReference type="PROSITE" id="PS51352"/>
    </source>
</evidence>
<name>A0A1N6WQL3_9SPIO</name>
<dbReference type="InterPro" id="IPR017937">
    <property type="entry name" value="Thioredoxin_CS"/>
</dbReference>
<dbReference type="PANTHER" id="PTHR42852:SF13">
    <property type="entry name" value="PROTEIN DIPZ"/>
    <property type="match status" value="1"/>
</dbReference>
<keyword evidence="1" id="KW-0676">Redox-active center</keyword>
<dbReference type="Gene3D" id="3.40.30.10">
    <property type="entry name" value="Glutaredoxin"/>
    <property type="match status" value="1"/>
</dbReference>
<protein>
    <submittedName>
        <fullName evidence="4">Thiol-disulfide isomerase or thioredoxin</fullName>
    </submittedName>
</protein>
<evidence type="ECO:0000256" key="2">
    <source>
        <dbReference type="SAM" id="SignalP"/>
    </source>
</evidence>
<dbReference type="PROSITE" id="PS51352">
    <property type="entry name" value="THIOREDOXIN_2"/>
    <property type="match status" value="1"/>
</dbReference>
<accession>A0A1N6WQL3</accession>
<gene>
    <name evidence="4" type="ORF">SAMN05920897_11843</name>
</gene>
<dbReference type="GO" id="GO:0016853">
    <property type="term" value="F:isomerase activity"/>
    <property type="evidence" value="ECO:0007669"/>
    <property type="project" value="UniProtKB-KW"/>
</dbReference>
<dbReference type="GO" id="GO:0016491">
    <property type="term" value="F:oxidoreductase activity"/>
    <property type="evidence" value="ECO:0007669"/>
    <property type="project" value="InterPro"/>
</dbReference>
<proteinExistence type="predicted"/>
<organism evidence="4 5">
    <name type="scientific">Alkalispirochaeta americana</name>
    <dbReference type="NCBI Taxonomy" id="159291"/>
    <lineage>
        <taxon>Bacteria</taxon>
        <taxon>Pseudomonadati</taxon>
        <taxon>Spirochaetota</taxon>
        <taxon>Spirochaetia</taxon>
        <taxon>Spirochaetales</taxon>
        <taxon>Spirochaetaceae</taxon>
        <taxon>Alkalispirochaeta</taxon>
    </lineage>
</organism>
<feature type="domain" description="Thioredoxin" evidence="3">
    <location>
        <begin position="49"/>
        <end position="200"/>
    </location>
</feature>
<evidence type="ECO:0000313" key="5">
    <source>
        <dbReference type="Proteomes" id="UP000186400"/>
    </source>
</evidence>
<dbReference type="EMBL" id="FTMS01000018">
    <property type="protein sequence ID" value="SIQ92296.1"/>
    <property type="molecule type" value="Genomic_DNA"/>
</dbReference>
<dbReference type="InterPro" id="IPR036249">
    <property type="entry name" value="Thioredoxin-like_sf"/>
</dbReference>
<reference evidence="4 5" key="1">
    <citation type="submission" date="2017-01" db="EMBL/GenBank/DDBJ databases">
        <authorList>
            <person name="Mah S.A."/>
            <person name="Swanson W.J."/>
            <person name="Moy G.W."/>
            <person name="Vacquier V.D."/>
        </authorList>
    </citation>
    <scope>NUCLEOTIDE SEQUENCE [LARGE SCALE GENOMIC DNA]</scope>
    <source>
        <strain evidence="4 5">ASpG1</strain>
    </source>
</reference>
<keyword evidence="2" id="KW-0732">Signal</keyword>
<dbReference type="InterPro" id="IPR013766">
    <property type="entry name" value="Thioredoxin_domain"/>
</dbReference>
<sequence length="203" mass="22675">MTVAYRKTQTFYKRLPRRLLCVLAFAALSVAAAADVPPEIRAEQRELLSSLGFNSPSRRIEAIDFTAPLLSGGSTSLEEHRPNLVILNFWATWCPPCRIEKPALEQLHREFQGAGLKILSVNMQENPLQVRQYVHETGTTFPVLMDSSGRISATYGIRSIPTSYLISSEGTVLAVVQGALDWSAPRVIQTFRRIVALEEKYGR</sequence>
<dbReference type="STRING" id="159291.SAMN05920897_11843"/>
<dbReference type="RefSeq" id="WP_076489704.1">
    <property type="nucleotide sequence ID" value="NZ_FTMS01000018.1"/>
</dbReference>
<dbReference type="SUPFAM" id="SSF52833">
    <property type="entry name" value="Thioredoxin-like"/>
    <property type="match status" value="1"/>
</dbReference>
<evidence type="ECO:0000256" key="1">
    <source>
        <dbReference type="ARBA" id="ARBA00023284"/>
    </source>
</evidence>
<dbReference type="PROSITE" id="PS00194">
    <property type="entry name" value="THIOREDOXIN_1"/>
    <property type="match status" value="1"/>
</dbReference>
<dbReference type="CDD" id="cd02966">
    <property type="entry name" value="TlpA_like_family"/>
    <property type="match status" value="1"/>
</dbReference>
<dbReference type="PANTHER" id="PTHR42852">
    <property type="entry name" value="THIOL:DISULFIDE INTERCHANGE PROTEIN DSBE"/>
    <property type="match status" value="1"/>
</dbReference>
<evidence type="ECO:0000313" key="4">
    <source>
        <dbReference type="EMBL" id="SIQ92296.1"/>
    </source>
</evidence>
<dbReference type="AlphaFoldDB" id="A0A1N6WQL3"/>
<dbReference type="GO" id="GO:0016209">
    <property type="term" value="F:antioxidant activity"/>
    <property type="evidence" value="ECO:0007669"/>
    <property type="project" value="InterPro"/>
</dbReference>
<keyword evidence="5" id="KW-1185">Reference proteome</keyword>
<keyword evidence="4" id="KW-0413">Isomerase</keyword>
<dbReference type="InterPro" id="IPR050553">
    <property type="entry name" value="Thioredoxin_ResA/DsbE_sf"/>
</dbReference>
<dbReference type="Proteomes" id="UP000186400">
    <property type="component" value="Unassembled WGS sequence"/>
</dbReference>
<dbReference type="Pfam" id="PF00578">
    <property type="entry name" value="AhpC-TSA"/>
    <property type="match status" value="1"/>
</dbReference>